<dbReference type="InterPro" id="IPR001810">
    <property type="entry name" value="F-box_dom"/>
</dbReference>
<dbReference type="SUPFAM" id="SSF52047">
    <property type="entry name" value="RNI-like"/>
    <property type="match status" value="1"/>
</dbReference>
<dbReference type="SUPFAM" id="SSF81383">
    <property type="entry name" value="F-box domain"/>
    <property type="match status" value="2"/>
</dbReference>
<dbReference type="SMART" id="SM00256">
    <property type="entry name" value="FBOX"/>
    <property type="match status" value="2"/>
</dbReference>
<protein>
    <recommendedName>
        <fullName evidence="1">F-box domain-containing protein</fullName>
    </recommendedName>
</protein>
<dbReference type="EMBL" id="RWGY01000009">
    <property type="protein sequence ID" value="TVU36869.1"/>
    <property type="molecule type" value="Genomic_DNA"/>
</dbReference>
<dbReference type="Pfam" id="PF00646">
    <property type="entry name" value="F-box"/>
    <property type="match status" value="1"/>
</dbReference>
<proteinExistence type="predicted"/>
<feature type="non-terminal residue" evidence="2">
    <location>
        <position position="1"/>
    </location>
</feature>
<dbReference type="PANTHER" id="PTHR34145:SF57">
    <property type="entry name" value="F-BOX DOMAIN-CONTAINING PROTEIN"/>
    <property type="match status" value="1"/>
</dbReference>
<dbReference type="CDD" id="cd22160">
    <property type="entry name" value="F-box_AtFBL13-like"/>
    <property type="match status" value="1"/>
</dbReference>
<dbReference type="Proteomes" id="UP000324897">
    <property type="component" value="Unassembled WGS sequence"/>
</dbReference>
<accession>A0A5J9VKV0</accession>
<feature type="domain" description="F-box" evidence="1">
    <location>
        <begin position="52"/>
        <end position="88"/>
    </location>
</feature>
<dbReference type="InterPro" id="IPR055357">
    <property type="entry name" value="LRR_At1g61320_AtMIF1"/>
</dbReference>
<dbReference type="OrthoDB" id="594804at2759"/>
<evidence type="ECO:0000259" key="1">
    <source>
        <dbReference type="PROSITE" id="PS50181"/>
    </source>
</evidence>
<organism evidence="2 3">
    <name type="scientific">Eragrostis curvula</name>
    <name type="common">weeping love grass</name>
    <dbReference type="NCBI Taxonomy" id="38414"/>
    <lineage>
        <taxon>Eukaryota</taxon>
        <taxon>Viridiplantae</taxon>
        <taxon>Streptophyta</taxon>
        <taxon>Embryophyta</taxon>
        <taxon>Tracheophyta</taxon>
        <taxon>Spermatophyta</taxon>
        <taxon>Magnoliopsida</taxon>
        <taxon>Liliopsida</taxon>
        <taxon>Poales</taxon>
        <taxon>Poaceae</taxon>
        <taxon>PACMAD clade</taxon>
        <taxon>Chloridoideae</taxon>
        <taxon>Eragrostideae</taxon>
        <taxon>Eragrostidinae</taxon>
        <taxon>Eragrostis</taxon>
    </lineage>
</organism>
<dbReference type="Gramene" id="TVU36869">
    <property type="protein sequence ID" value="TVU36869"/>
    <property type="gene ID" value="EJB05_18822"/>
</dbReference>
<name>A0A5J9VKV0_9POAL</name>
<evidence type="ECO:0000313" key="3">
    <source>
        <dbReference type="Proteomes" id="UP000324897"/>
    </source>
</evidence>
<dbReference type="Gene3D" id="3.80.10.10">
    <property type="entry name" value="Ribonuclease Inhibitor"/>
    <property type="match status" value="2"/>
</dbReference>
<dbReference type="AlphaFoldDB" id="A0A5J9VKV0"/>
<dbReference type="InterPro" id="IPR032675">
    <property type="entry name" value="LRR_dom_sf"/>
</dbReference>
<dbReference type="PANTHER" id="PTHR34145">
    <property type="entry name" value="OS02G0105600 PROTEIN"/>
    <property type="match status" value="1"/>
</dbReference>
<dbReference type="PROSITE" id="PS50181">
    <property type="entry name" value="FBOX"/>
    <property type="match status" value="1"/>
</dbReference>
<reference evidence="2 3" key="1">
    <citation type="journal article" date="2019" name="Sci. Rep.">
        <title>A high-quality genome of Eragrostis curvula grass provides insights into Poaceae evolution and supports new strategies to enhance forage quality.</title>
        <authorList>
            <person name="Carballo J."/>
            <person name="Santos B.A.C.M."/>
            <person name="Zappacosta D."/>
            <person name="Garbus I."/>
            <person name="Selva J.P."/>
            <person name="Gallo C.A."/>
            <person name="Diaz A."/>
            <person name="Albertini E."/>
            <person name="Caccamo M."/>
            <person name="Echenique V."/>
        </authorList>
    </citation>
    <scope>NUCLEOTIDE SEQUENCE [LARGE SCALE GENOMIC DNA]</scope>
    <source>
        <strain evidence="3">cv. Victoria</strain>
        <tissue evidence="2">Leaf</tissue>
    </source>
</reference>
<dbReference type="InterPro" id="IPR053781">
    <property type="entry name" value="F-box_AtFBL13-like"/>
</dbReference>
<dbReference type="InterPro" id="IPR036047">
    <property type="entry name" value="F-box-like_dom_sf"/>
</dbReference>
<dbReference type="InterPro" id="IPR053772">
    <property type="entry name" value="At1g61320/At1g61330-like"/>
</dbReference>
<sequence length="775" mass="88507">MFTTTSSYATAASPVKITLFSCGIKMEDDLDCGRKRLKRCHNKSIFRQSNTEVQFSDIPEDLLGTILSKLPPKDTVRTSVLSNKWKHIWTVCPKLRFDGTTMCGVGTHHNTQKFIANVNAILKQYHDKVVEGLEIKFEFDSTLAQHLDDWVIFALSSRAKYLALDLLPAKFGLRPDRYRFPFELFDDESKSRLQHMQLSFVSFGSTCQASGFPNLKKLDLHVVHVNRKDLEDMLSNCFNLEWLSIARCHLGDELKVIHQLPHLLYLNVAHCEISRIEFSTLNLQTFVYRGPWIPFYLGCALALKDATLYFTGKITLEFAVATLPTLFPRVQNLILHSSLPVKVSCLLGNNSKFSQLKYLQLKFFVRNEDLGNILSIASFLRAAPSIEKDLLGTILSKLPPKDTVRTSVLSNKWKHIWTVCPKLRFDGTTMCGVGTHHNTQKFIANVNAILKQYHDKVVEGLEIKFEFDSTLAQHLDDWVIFALSSRAKYLALDLLPAKFGLRPDRYRFPFELFDDESKSRLQHMQLSFVSFGSTCQASGFPNLKKLDLHVVHVNRKDLEDMLSNCFNLEWLSIARCHLGDELKVIHQLPHLLYLNVAHCEISRIEFSALNLQTFVYRGPWIPFYLGCALALKDATLYFTGKITLEFAVATLPTLFPRVQNLILHSSLPLKVSCLLGNNSKFSQLKYLQLKFFVRNEDLGQVELLVHIVENAPKLEVLTIDRVNYFGFDEEHERQSRIKALDIAKRHLDGRVSQNTKVSASVTADVFISQMLLLVK</sequence>
<keyword evidence="3" id="KW-1185">Reference proteome</keyword>
<comment type="caution">
    <text evidence="2">The sequence shown here is derived from an EMBL/GenBank/DDBJ whole genome shotgun (WGS) entry which is preliminary data.</text>
</comment>
<dbReference type="Pfam" id="PF23622">
    <property type="entry name" value="LRR_At1g61320_AtMIF1"/>
    <property type="match status" value="2"/>
</dbReference>
<gene>
    <name evidence="2" type="ORF">EJB05_18822</name>
</gene>
<evidence type="ECO:0000313" key="2">
    <source>
        <dbReference type="EMBL" id="TVU36869.1"/>
    </source>
</evidence>